<proteinExistence type="predicted"/>
<organism evidence="1 2">
    <name type="scientific">Luteibacter flocculans</name>
    <dbReference type="NCBI Taxonomy" id="2780091"/>
    <lineage>
        <taxon>Bacteria</taxon>
        <taxon>Pseudomonadati</taxon>
        <taxon>Pseudomonadota</taxon>
        <taxon>Gammaproteobacteria</taxon>
        <taxon>Lysobacterales</taxon>
        <taxon>Rhodanobacteraceae</taxon>
        <taxon>Luteibacter</taxon>
    </lineage>
</organism>
<evidence type="ECO:0008006" key="3">
    <source>
        <dbReference type="Google" id="ProtNLM"/>
    </source>
</evidence>
<sequence length="368" mass="40598">MEQNTYGAYGQSAPTSDHRRAAYTGEIREDGTGWYVLGMRVYVPAMRRLLSPDDTSPFGSGGINRYAYCGGDPIGRSDPSGRSWWSWVASTMDRIELPITTARRPSGSHDAFTTPKLAATFVLRPESAALRTSIRRGAPLDELVGEIRSYGNARVPVSGPGSQQTRMLFGTDFPGVQWPRVGKTLSATLFTPDRRTIHVITGPSAFSNDPTRASHAARGVTYPHWLERTNDNGGIQFAATTPVNLSYMRSLKNYIDAAHPGVPITMFAGAHGGQGMKVWENGRRKHLEQRFFDSVERKVNDLRWSVTLVNYADVNAEDMRNHMQYGKGVGIHFTCYGATDHMLMQALNITDVTSRSLYPVPVPDAPSP</sequence>
<keyword evidence="2" id="KW-1185">Reference proteome</keyword>
<dbReference type="Gene3D" id="2.180.10.10">
    <property type="entry name" value="RHS repeat-associated core"/>
    <property type="match status" value="1"/>
</dbReference>
<name>A0ABY4SXL0_9GAMM</name>
<dbReference type="RefSeq" id="WP_250338342.1">
    <property type="nucleotide sequence ID" value="NZ_CP063231.1"/>
</dbReference>
<dbReference type="Pfam" id="PF15656">
    <property type="entry name" value="Tox-HDC"/>
    <property type="match status" value="1"/>
</dbReference>
<dbReference type="Proteomes" id="UP001056681">
    <property type="component" value="Chromosome"/>
</dbReference>
<dbReference type="NCBIfam" id="TIGR03696">
    <property type="entry name" value="Rhs_assc_core"/>
    <property type="match status" value="1"/>
</dbReference>
<reference evidence="1" key="1">
    <citation type="submission" date="2020-10" db="EMBL/GenBank/DDBJ databases">
        <title>Whole-genome sequence of Luteibacter sp. EIF3.</title>
        <authorList>
            <person name="Friedrich I."/>
            <person name="Hertel R."/>
            <person name="Daniel R."/>
        </authorList>
    </citation>
    <scope>NUCLEOTIDE SEQUENCE</scope>
    <source>
        <strain evidence="1">EIF3</strain>
    </source>
</reference>
<accession>A0ABY4SXL0</accession>
<gene>
    <name evidence="1" type="ORF">IM816_12540</name>
</gene>
<dbReference type="EMBL" id="CP063231">
    <property type="protein sequence ID" value="URL57458.1"/>
    <property type="molecule type" value="Genomic_DNA"/>
</dbReference>
<evidence type="ECO:0000313" key="2">
    <source>
        <dbReference type="Proteomes" id="UP001056681"/>
    </source>
</evidence>
<evidence type="ECO:0000313" key="1">
    <source>
        <dbReference type="EMBL" id="URL57458.1"/>
    </source>
</evidence>
<protein>
    <recommendedName>
        <fullName evidence="3">RHS repeat-associated core domain-containing protein</fullName>
    </recommendedName>
</protein>
<dbReference type="InterPro" id="IPR028897">
    <property type="entry name" value="Tox-HDC_dom"/>
</dbReference>
<dbReference type="InterPro" id="IPR022385">
    <property type="entry name" value="Rhs_assc_core"/>
</dbReference>